<dbReference type="SUPFAM" id="SSF111126">
    <property type="entry name" value="Ligand-binding domain in the NO signalling and Golgi transport"/>
    <property type="match status" value="1"/>
</dbReference>
<evidence type="ECO:0000256" key="1">
    <source>
        <dbReference type="ARBA" id="ARBA00000085"/>
    </source>
</evidence>
<dbReference type="Pfam" id="PF00072">
    <property type="entry name" value="Response_reg"/>
    <property type="match status" value="1"/>
</dbReference>
<keyword evidence="8" id="KW-0808">Transferase</keyword>
<feature type="modified residue" description="4-aspartylphosphate" evidence="4">
    <location>
        <position position="576"/>
    </location>
</feature>
<dbReference type="InterPro" id="IPR011006">
    <property type="entry name" value="CheY-like_superfamily"/>
</dbReference>
<dbReference type="InterPro" id="IPR024096">
    <property type="entry name" value="NO_sig/Golgi_transp_ligand-bd"/>
</dbReference>
<feature type="coiled-coil region" evidence="5">
    <location>
        <begin position="243"/>
        <end position="271"/>
    </location>
</feature>
<evidence type="ECO:0000256" key="5">
    <source>
        <dbReference type="SAM" id="Coils"/>
    </source>
</evidence>
<dbReference type="Gene3D" id="1.10.287.130">
    <property type="match status" value="1"/>
</dbReference>
<dbReference type="InterPro" id="IPR004358">
    <property type="entry name" value="Sig_transdc_His_kin-like_C"/>
</dbReference>
<evidence type="ECO:0000256" key="4">
    <source>
        <dbReference type="PROSITE-ProRule" id="PRU00169"/>
    </source>
</evidence>
<dbReference type="SMART" id="SM00989">
    <property type="entry name" value="V4R"/>
    <property type="match status" value="1"/>
</dbReference>
<dbReference type="RefSeq" id="WP_053231536.1">
    <property type="nucleotide sequence ID" value="NZ_CP011125.1"/>
</dbReference>
<gene>
    <name evidence="8" type="ORF">DB32_001313</name>
</gene>
<evidence type="ECO:0000256" key="3">
    <source>
        <dbReference type="ARBA" id="ARBA00022553"/>
    </source>
</evidence>
<evidence type="ECO:0000313" key="9">
    <source>
        <dbReference type="Proteomes" id="UP000034883"/>
    </source>
</evidence>
<sequence>MTLRTVRVPTPHEALFAQAEEVVSRYFAARRDDPEHGTIEISGERYVLVRAASLSVEFFEMVRGLYGPGRESEADEFARNILFDLAHAVGRADARTFHEKMGLTDSVAKLSAGPVHFAHAGWAFVDISEQSQPTPDDDYFLLYDHPYSFEADAWTRSGRQASFPVCIMNSGYSSGWCEQSFGLTLVATEVLCRGRGDDVCRFVMAPPHRIEEHVTRYLDARPDLATRVAGYAIPDFFARKRVEEDLRRRFAQELREREAAEERLRQAQKLEAVGRLAGGIAHDFNNLMAVVMARAENLARRLERDDPHRAELDQIVLAAEKASQLTRQLLAFSRSQVLRPETLDLRAVVNDTMALLAPLLGADVTVEHVREGGDAPAWVSVDRSQIEQVLANLAVNARDAMPGGGTLTLAVRPVEITRASASAEQPEGQWIELSVRDTGQGMDDAARARAFEPFFTTKPDGEGSGLGLATVYGIVAQSGGAVRVESELGRGARFVVLLPRAKPPHGASLDGAQTGVVAARRAPLRVLLVDDDLLLREALAALLRESGAEVVVAPGAMEAIALAETPGTRFDALITDFVMPRMNGRALTERVRATHPGLPVLVVSGHLPDPTALDGLERSRLLLKPFRGEELLDAIRAITTPAPASSATRMR</sequence>
<dbReference type="PANTHER" id="PTHR43065:SF42">
    <property type="entry name" value="TWO-COMPONENT SENSOR PPRA"/>
    <property type="match status" value="1"/>
</dbReference>
<proteinExistence type="predicted"/>
<comment type="catalytic activity">
    <reaction evidence="1">
        <text>ATP + protein L-histidine = ADP + protein N-phospho-L-histidine.</text>
        <dbReference type="EC" id="2.7.13.3"/>
    </reaction>
</comment>
<dbReference type="SUPFAM" id="SSF47384">
    <property type="entry name" value="Homodimeric domain of signal transducing histidine kinase"/>
    <property type="match status" value="1"/>
</dbReference>
<dbReference type="InterPro" id="IPR036890">
    <property type="entry name" value="HATPase_C_sf"/>
</dbReference>
<keyword evidence="9" id="KW-1185">Reference proteome</keyword>
<dbReference type="STRING" id="927083.DB32_001313"/>
<dbReference type="KEGG" id="samy:DB32_001313"/>
<keyword evidence="3 4" id="KW-0597">Phosphoprotein</keyword>
<dbReference type="Pfam" id="PF00512">
    <property type="entry name" value="HisKA"/>
    <property type="match status" value="1"/>
</dbReference>
<dbReference type="InterPro" id="IPR003594">
    <property type="entry name" value="HATPase_dom"/>
</dbReference>
<dbReference type="SMART" id="SM00387">
    <property type="entry name" value="HATPase_c"/>
    <property type="match status" value="1"/>
</dbReference>
<feature type="domain" description="Response regulatory" evidence="7">
    <location>
        <begin position="525"/>
        <end position="639"/>
    </location>
</feature>
<dbReference type="InterPro" id="IPR004096">
    <property type="entry name" value="V4R"/>
</dbReference>
<dbReference type="PRINTS" id="PR00344">
    <property type="entry name" value="BCTRLSENSOR"/>
</dbReference>
<dbReference type="Proteomes" id="UP000034883">
    <property type="component" value="Chromosome"/>
</dbReference>
<dbReference type="AlphaFoldDB" id="A0A0F6SDW7"/>
<dbReference type="Pfam" id="PF02518">
    <property type="entry name" value="HATPase_c"/>
    <property type="match status" value="1"/>
</dbReference>
<dbReference type="InterPro" id="IPR036097">
    <property type="entry name" value="HisK_dim/P_sf"/>
</dbReference>
<dbReference type="EC" id="2.7.13.3" evidence="2"/>
<dbReference type="InterPro" id="IPR001789">
    <property type="entry name" value="Sig_transdc_resp-reg_receiver"/>
</dbReference>
<evidence type="ECO:0000256" key="2">
    <source>
        <dbReference type="ARBA" id="ARBA00012438"/>
    </source>
</evidence>
<reference evidence="8 9" key="1">
    <citation type="submission" date="2015-03" db="EMBL/GenBank/DDBJ databases">
        <title>Genome assembly of Sandaracinus amylolyticus DSM 53668.</title>
        <authorList>
            <person name="Sharma G."/>
            <person name="Subramanian S."/>
        </authorList>
    </citation>
    <scope>NUCLEOTIDE SEQUENCE [LARGE SCALE GENOMIC DNA]</scope>
    <source>
        <strain evidence="8 9">DSM 53668</strain>
    </source>
</reference>
<dbReference type="SMART" id="SM00448">
    <property type="entry name" value="REC"/>
    <property type="match status" value="1"/>
</dbReference>
<dbReference type="OrthoDB" id="9813024at2"/>
<dbReference type="Gene3D" id="3.40.50.2300">
    <property type="match status" value="1"/>
</dbReference>
<dbReference type="GO" id="GO:0000155">
    <property type="term" value="F:phosphorelay sensor kinase activity"/>
    <property type="evidence" value="ECO:0007669"/>
    <property type="project" value="InterPro"/>
</dbReference>
<dbReference type="Gene3D" id="3.30.565.10">
    <property type="entry name" value="Histidine kinase-like ATPase, C-terminal domain"/>
    <property type="match status" value="1"/>
</dbReference>
<name>A0A0F6SDW7_9BACT</name>
<organism evidence="8 9">
    <name type="scientific">Sandaracinus amylolyticus</name>
    <dbReference type="NCBI Taxonomy" id="927083"/>
    <lineage>
        <taxon>Bacteria</taxon>
        <taxon>Pseudomonadati</taxon>
        <taxon>Myxococcota</taxon>
        <taxon>Polyangia</taxon>
        <taxon>Polyangiales</taxon>
        <taxon>Sandaracinaceae</taxon>
        <taxon>Sandaracinus</taxon>
    </lineage>
</organism>
<dbReference type="Gene3D" id="3.30.1380.20">
    <property type="entry name" value="Trafficking protein particle complex subunit 3"/>
    <property type="match status" value="1"/>
</dbReference>
<dbReference type="PROSITE" id="PS50110">
    <property type="entry name" value="RESPONSE_REGULATORY"/>
    <property type="match status" value="1"/>
</dbReference>
<dbReference type="InterPro" id="IPR003661">
    <property type="entry name" value="HisK_dim/P_dom"/>
</dbReference>
<dbReference type="CDD" id="cd00156">
    <property type="entry name" value="REC"/>
    <property type="match status" value="1"/>
</dbReference>
<dbReference type="SMART" id="SM00388">
    <property type="entry name" value="HisKA"/>
    <property type="match status" value="1"/>
</dbReference>
<dbReference type="CDD" id="cd00082">
    <property type="entry name" value="HisKA"/>
    <property type="match status" value="1"/>
</dbReference>
<keyword evidence="8" id="KW-0418">Kinase</keyword>
<evidence type="ECO:0000313" key="8">
    <source>
        <dbReference type="EMBL" id="AKF04164.1"/>
    </source>
</evidence>
<dbReference type="SUPFAM" id="SSF55874">
    <property type="entry name" value="ATPase domain of HSP90 chaperone/DNA topoisomerase II/histidine kinase"/>
    <property type="match status" value="1"/>
</dbReference>
<keyword evidence="5" id="KW-0175">Coiled coil</keyword>
<protein>
    <recommendedName>
        <fullName evidence="2">histidine kinase</fullName>
        <ecNumber evidence="2">2.7.13.3</ecNumber>
    </recommendedName>
</protein>
<evidence type="ECO:0000259" key="6">
    <source>
        <dbReference type="PROSITE" id="PS50109"/>
    </source>
</evidence>
<dbReference type="InterPro" id="IPR005467">
    <property type="entry name" value="His_kinase_dom"/>
</dbReference>
<dbReference type="SUPFAM" id="SSF52172">
    <property type="entry name" value="CheY-like"/>
    <property type="match status" value="1"/>
</dbReference>
<evidence type="ECO:0000259" key="7">
    <source>
        <dbReference type="PROSITE" id="PS50110"/>
    </source>
</evidence>
<feature type="domain" description="Histidine kinase" evidence="6">
    <location>
        <begin position="279"/>
        <end position="502"/>
    </location>
</feature>
<dbReference type="PANTHER" id="PTHR43065">
    <property type="entry name" value="SENSOR HISTIDINE KINASE"/>
    <property type="match status" value="1"/>
</dbReference>
<dbReference type="EMBL" id="CP011125">
    <property type="protein sequence ID" value="AKF04164.1"/>
    <property type="molecule type" value="Genomic_DNA"/>
</dbReference>
<accession>A0A0F6SDW7</accession>
<dbReference type="PROSITE" id="PS50109">
    <property type="entry name" value="HIS_KIN"/>
    <property type="match status" value="1"/>
</dbReference>